<gene>
    <name evidence="2" type="ORF">PQO03_16270</name>
</gene>
<keyword evidence="3" id="KW-1185">Reference proteome</keyword>
<name>A0ABY7VYP4_9BACT</name>
<protein>
    <submittedName>
        <fullName evidence="2">GDSL-type esterase/lipase family protein</fullName>
    </submittedName>
</protein>
<dbReference type="Gene3D" id="3.40.50.1110">
    <property type="entry name" value="SGNH hydrolase"/>
    <property type="match status" value="2"/>
</dbReference>
<dbReference type="InterPro" id="IPR013830">
    <property type="entry name" value="SGNH_hydro"/>
</dbReference>
<dbReference type="InterPro" id="IPR036514">
    <property type="entry name" value="SGNH_hydro_sf"/>
</dbReference>
<dbReference type="RefSeq" id="WP_274154250.1">
    <property type="nucleotide sequence ID" value="NZ_CP117812.1"/>
</dbReference>
<evidence type="ECO:0000313" key="3">
    <source>
        <dbReference type="Proteomes" id="UP001214250"/>
    </source>
</evidence>
<feature type="domain" description="SGNH hydrolase-type esterase" evidence="1">
    <location>
        <begin position="32"/>
        <end position="203"/>
    </location>
</feature>
<evidence type="ECO:0000259" key="1">
    <source>
        <dbReference type="Pfam" id="PF13472"/>
    </source>
</evidence>
<feature type="domain" description="SGNH hydrolase-type esterase" evidence="1">
    <location>
        <begin position="232"/>
        <end position="422"/>
    </location>
</feature>
<dbReference type="SUPFAM" id="SSF52266">
    <property type="entry name" value="SGNH hydrolase"/>
    <property type="match status" value="2"/>
</dbReference>
<dbReference type="Proteomes" id="UP001214250">
    <property type="component" value="Chromosome 2"/>
</dbReference>
<dbReference type="PANTHER" id="PTHR30383">
    <property type="entry name" value="THIOESTERASE 1/PROTEASE 1/LYSOPHOSPHOLIPASE L1"/>
    <property type="match status" value="1"/>
</dbReference>
<reference evidence="2 3" key="1">
    <citation type="submission" date="2023-02" db="EMBL/GenBank/DDBJ databases">
        <title>Genome sequence of Lentisphaera profundi SAORIC-696.</title>
        <authorList>
            <person name="Kim e."/>
            <person name="Cho J.-C."/>
            <person name="Choi A."/>
            <person name="Kang I."/>
        </authorList>
    </citation>
    <scope>NUCLEOTIDE SEQUENCE [LARGE SCALE GENOMIC DNA]</scope>
    <source>
        <strain evidence="2 3">SAORIC-696</strain>
    </source>
</reference>
<dbReference type="EMBL" id="CP117812">
    <property type="protein sequence ID" value="WDE99393.1"/>
    <property type="molecule type" value="Genomic_DNA"/>
</dbReference>
<dbReference type="InterPro" id="IPR051532">
    <property type="entry name" value="Ester_Hydrolysis_Enzymes"/>
</dbReference>
<dbReference type="CDD" id="cd01834">
    <property type="entry name" value="SGNH_hydrolase_like_2"/>
    <property type="match status" value="1"/>
</dbReference>
<dbReference type="PANTHER" id="PTHR30383:SF5">
    <property type="entry name" value="SGNH HYDROLASE-TYPE ESTERASE DOMAIN-CONTAINING PROTEIN"/>
    <property type="match status" value="1"/>
</dbReference>
<evidence type="ECO:0000313" key="2">
    <source>
        <dbReference type="EMBL" id="WDE99393.1"/>
    </source>
</evidence>
<organism evidence="2 3">
    <name type="scientific">Lentisphaera profundi</name>
    <dbReference type="NCBI Taxonomy" id="1658616"/>
    <lineage>
        <taxon>Bacteria</taxon>
        <taxon>Pseudomonadati</taxon>
        <taxon>Lentisphaerota</taxon>
        <taxon>Lentisphaeria</taxon>
        <taxon>Lentisphaerales</taxon>
        <taxon>Lentisphaeraceae</taxon>
        <taxon>Lentisphaera</taxon>
    </lineage>
</organism>
<dbReference type="Pfam" id="PF13472">
    <property type="entry name" value="Lipase_GDSL_2"/>
    <property type="match status" value="2"/>
</dbReference>
<accession>A0ABY7VYP4</accession>
<sequence>MTLLKFSLRHTVAIFCFFTLITSYAEPIRVACVGDSITFGYGIKDRKQMSYPAQLGKLLGSKYDVRNFGVNGHTLLSKGNAPYIKSKAYKEALAFGPQIVIIKLGTNDSKPMNWPHKNEFVTDYLALIQSFQKLKSQPQVFICKPVPVFPERWGITDTVVQEILPLIEQVSQKSGCTIIDLYSALSNKAELFPDKVHPNEAGATIMAETIAKAISESSTNHSILQKKAQLLFIGDSITDMNRSRRPDGWDKNHLLGHSYVFNIAGKLNYEQPELNLKISNLGISGNTVSDLRKRWQKDALDLKPDILTILIGVNDLNKNTPPAQYEVDYRHILKQSRQANPKIKIVLFDPFVLAAGGLKDPKKHQAARLKIDQFRLIVAKLAKEFDAIHIKTQDAFDAKVKLTPAEYWLWDGIHPLPQGHELMARLWLEAINK</sequence>
<proteinExistence type="predicted"/>